<proteinExistence type="inferred from homology"/>
<dbReference type="GO" id="GO:0034452">
    <property type="term" value="F:dynactin binding"/>
    <property type="evidence" value="ECO:0007669"/>
    <property type="project" value="TreeGrafter"/>
</dbReference>
<dbReference type="EMBL" id="JAFBMS010000376">
    <property type="protein sequence ID" value="KAG9331157.1"/>
    <property type="molecule type" value="Genomic_DNA"/>
</dbReference>
<sequence length="290" mass="31957">MSQAQRLLLLTAQESKAAGAQHGRATEPNHSPRCHGNSAGARCSPRLDSVMVEFEALGVVVLQVEFEALGVVVLQVEFEALGVVVLQVEFEALGVVVLQVEFEALGVVVLQVEFEALGVVVLQVEFEAVKLELTHKEEEQELLRAQLEEAGRLREITGRQLEEALEALKEEREQKNSLRRELSSLAANPFGSAAHLELHLEQLEESQDEARPEDQDSGYNPGRPNGHLRSSTPRSSDAFLRPPAPGLVADLLSELHLSDSQKLQQQLLQVCYPHPLTPTPLTYTHCTLHP</sequence>
<dbReference type="InterPro" id="IPR018477">
    <property type="entry name" value="BICD"/>
</dbReference>
<evidence type="ECO:0000256" key="3">
    <source>
        <dbReference type="SAM" id="Coils"/>
    </source>
</evidence>
<feature type="coiled-coil region" evidence="3">
    <location>
        <begin position="128"/>
        <end position="188"/>
    </location>
</feature>
<reference evidence="5" key="1">
    <citation type="thesis" date="2021" institute="BYU ScholarsArchive" country="Provo, UT, USA">
        <title>Applications of and Algorithms for Genome Assembly and Genomic Analyses with an Emphasis on Marine Teleosts.</title>
        <authorList>
            <person name="Pickett B.D."/>
        </authorList>
    </citation>
    <scope>NUCLEOTIDE SEQUENCE</scope>
    <source>
        <strain evidence="5">HI-2016</strain>
    </source>
</reference>
<evidence type="ECO:0000256" key="2">
    <source>
        <dbReference type="ARBA" id="ARBA00023054"/>
    </source>
</evidence>
<evidence type="ECO:0000256" key="4">
    <source>
        <dbReference type="SAM" id="MobiDB-lite"/>
    </source>
</evidence>
<dbReference type="GO" id="GO:0072393">
    <property type="term" value="P:microtubule anchoring at microtubule organizing center"/>
    <property type="evidence" value="ECO:0007669"/>
    <property type="project" value="TreeGrafter"/>
</dbReference>
<dbReference type="GO" id="GO:0070840">
    <property type="term" value="F:dynein complex binding"/>
    <property type="evidence" value="ECO:0007669"/>
    <property type="project" value="InterPro"/>
</dbReference>
<evidence type="ECO:0000256" key="1">
    <source>
        <dbReference type="ARBA" id="ARBA00010061"/>
    </source>
</evidence>
<protein>
    <submittedName>
        <fullName evidence="5">Uncharacterized protein</fullName>
    </submittedName>
</protein>
<dbReference type="GO" id="GO:0005829">
    <property type="term" value="C:cytosol"/>
    <property type="evidence" value="ECO:0007669"/>
    <property type="project" value="TreeGrafter"/>
</dbReference>
<feature type="region of interest" description="Disordered" evidence="4">
    <location>
        <begin position="204"/>
        <end position="242"/>
    </location>
</feature>
<name>A0A8T2N3P3_9TELE</name>
<comment type="caution">
    <text evidence="5">The sequence shown here is derived from an EMBL/GenBank/DDBJ whole genome shotgun (WGS) entry which is preliminary data.</text>
</comment>
<dbReference type="AlphaFoldDB" id="A0A8T2N3P3"/>
<dbReference type="GO" id="GO:0070507">
    <property type="term" value="P:regulation of microtubule cytoskeleton organization"/>
    <property type="evidence" value="ECO:0007669"/>
    <property type="project" value="TreeGrafter"/>
</dbReference>
<evidence type="ECO:0000313" key="5">
    <source>
        <dbReference type="EMBL" id="KAG9331157.1"/>
    </source>
</evidence>
<dbReference type="PANTHER" id="PTHR31233">
    <property type="entry name" value="BICAUDAL D FAMILY MEMBER"/>
    <property type="match status" value="1"/>
</dbReference>
<feature type="compositionally biased region" description="Basic and acidic residues" evidence="4">
    <location>
        <begin position="204"/>
        <end position="214"/>
    </location>
</feature>
<keyword evidence="6" id="KW-1185">Reference proteome</keyword>
<accession>A0A8T2N3P3</accession>
<comment type="similarity">
    <text evidence="1">Belongs to the BicD family.</text>
</comment>
<dbReference type="Pfam" id="PF09730">
    <property type="entry name" value="BicD"/>
    <property type="match status" value="1"/>
</dbReference>
<keyword evidence="2 3" id="KW-0175">Coiled coil</keyword>
<feature type="region of interest" description="Disordered" evidence="4">
    <location>
        <begin position="19"/>
        <end position="38"/>
    </location>
</feature>
<gene>
    <name evidence="5" type="ORF">JZ751_019949</name>
</gene>
<organism evidence="5 6">
    <name type="scientific">Albula glossodonta</name>
    <name type="common">roundjaw bonefish</name>
    <dbReference type="NCBI Taxonomy" id="121402"/>
    <lineage>
        <taxon>Eukaryota</taxon>
        <taxon>Metazoa</taxon>
        <taxon>Chordata</taxon>
        <taxon>Craniata</taxon>
        <taxon>Vertebrata</taxon>
        <taxon>Euteleostomi</taxon>
        <taxon>Actinopterygii</taxon>
        <taxon>Neopterygii</taxon>
        <taxon>Teleostei</taxon>
        <taxon>Albuliformes</taxon>
        <taxon>Albulidae</taxon>
        <taxon>Albula</taxon>
    </lineage>
</organism>
<dbReference type="Proteomes" id="UP000824540">
    <property type="component" value="Unassembled WGS sequence"/>
</dbReference>
<dbReference type="GO" id="GO:0005794">
    <property type="term" value="C:Golgi apparatus"/>
    <property type="evidence" value="ECO:0007669"/>
    <property type="project" value="TreeGrafter"/>
</dbReference>
<evidence type="ECO:0000313" key="6">
    <source>
        <dbReference type="Proteomes" id="UP000824540"/>
    </source>
</evidence>
<dbReference type="GO" id="GO:0008093">
    <property type="term" value="F:cytoskeletal anchor activity"/>
    <property type="evidence" value="ECO:0007669"/>
    <property type="project" value="InterPro"/>
</dbReference>
<dbReference type="PANTHER" id="PTHR31233:SF12">
    <property type="entry name" value="BICAUDAL D HOMOLOG 2-LIKE"/>
    <property type="match status" value="1"/>
</dbReference>